<sequence>MTMDCTRQISVHDCRFAIRMTSTSSNILKSLATTPLSRRHLCFPGKSIDLIADILQSSHHLLSAAATVKRFPRSAIKKVWKEESKMWQI</sequence>
<dbReference type="AlphaFoldDB" id="A0A151M7R5"/>
<protein>
    <submittedName>
        <fullName evidence="1">Uncharacterized protein</fullName>
    </submittedName>
</protein>
<evidence type="ECO:0000313" key="1">
    <source>
        <dbReference type="EMBL" id="KYO20539.1"/>
    </source>
</evidence>
<dbReference type="EMBL" id="AKHW03006358">
    <property type="protein sequence ID" value="KYO20539.1"/>
    <property type="molecule type" value="Genomic_DNA"/>
</dbReference>
<gene>
    <name evidence="1" type="ORF">Y1Q_0012454</name>
</gene>
<dbReference type="Proteomes" id="UP000050525">
    <property type="component" value="Unassembled WGS sequence"/>
</dbReference>
<comment type="caution">
    <text evidence="1">The sequence shown here is derived from an EMBL/GenBank/DDBJ whole genome shotgun (WGS) entry which is preliminary data.</text>
</comment>
<name>A0A151M7R5_ALLMI</name>
<organism evidence="1 2">
    <name type="scientific">Alligator mississippiensis</name>
    <name type="common">American alligator</name>
    <dbReference type="NCBI Taxonomy" id="8496"/>
    <lineage>
        <taxon>Eukaryota</taxon>
        <taxon>Metazoa</taxon>
        <taxon>Chordata</taxon>
        <taxon>Craniata</taxon>
        <taxon>Vertebrata</taxon>
        <taxon>Euteleostomi</taxon>
        <taxon>Archelosauria</taxon>
        <taxon>Archosauria</taxon>
        <taxon>Crocodylia</taxon>
        <taxon>Alligatoridae</taxon>
        <taxon>Alligatorinae</taxon>
        <taxon>Alligator</taxon>
    </lineage>
</organism>
<keyword evidence="2" id="KW-1185">Reference proteome</keyword>
<reference evidence="1 2" key="1">
    <citation type="journal article" date="2012" name="Genome Biol.">
        <title>Sequencing three crocodilian genomes to illuminate the evolution of archosaurs and amniotes.</title>
        <authorList>
            <person name="St John J.A."/>
            <person name="Braun E.L."/>
            <person name="Isberg S.R."/>
            <person name="Miles L.G."/>
            <person name="Chong A.Y."/>
            <person name="Gongora J."/>
            <person name="Dalzell P."/>
            <person name="Moran C."/>
            <person name="Bed'hom B."/>
            <person name="Abzhanov A."/>
            <person name="Burgess S.C."/>
            <person name="Cooksey A.M."/>
            <person name="Castoe T.A."/>
            <person name="Crawford N.G."/>
            <person name="Densmore L.D."/>
            <person name="Drew J.C."/>
            <person name="Edwards S.V."/>
            <person name="Faircloth B.C."/>
            <person name="Fujita M.K."/>
            <person name="Greenwold M.J."/>
            <person name="Hoffmann F.G."/>
            <person name="Howard J.M."/>
            <person name="Iguchi T."/>
            <person name="Janes D.E."/>
            <person name="Khan S.Y."/>
            <person name="Kohno S."/>
            <person name="de Koning A.J."/>
            <person name="Lance S.L."/>
            <person name="McCarthy F.M."/>
            <person name="McCormack J.E."/>
            <person name="Merchant M.E."/>
            <person name="Peterson D.G."/>
            <person name="Pollock D.D."/>
            <person name="Pourmand N."/>
            <person name="Raney B.J."/>
            <person name="Roessler K.A."/>
            <person name="Sanford J.R."/>
            <person name="Sawyer R.H."/>
            <person name="Schmidt C.J."/>
            <person name="Triplett E.W."/>
            <person name="Tuberville T.D."/>
            <person name="Venegas-Anaya M."/>
            <person name="Howard J.T."/>
            <person name="Jarvis E.D."/>
            <person name="Guillette L.J.Jr."/>
            <person name="Glenn T.C."/>
            <person name="Green R.E."/>
            <person name="Ray D.A."/>
        </authorList>
    </citation>
    <scope>NUCLEOTIDE SEQUENCE [LARGE SCALE GENOMIC DNA]</scope>
    <source>
        <strain evidence="1">KSC_2009_1</strain>
    </source>
</reference>
<accession>A0A151M7R5</accession>
<proteinExistence type="predicted"/>
<evidence type="ECO:0000313" key="2">
    <source>
        <dbReference type="Proteomes" id="UP000050525"/>
    </source>
</evidence>